<dbReference type="AlphaFoldDB" id="A6IFF1"/>
<feature type="non-terminal residue" evidence="3">
    <location>
        <position position="55"/>
    </location>
</feature>
<accession>A6IFF1</accession>
<evidence type="ECO:0000256" key="1">
    <source>
        <dbReference type="SAM" id="MobiDB-lite"/>
    </source>
</evidence>
<sequence>MQVQGFSRKQNEQRSHRAPSASGCTGRRDYILLVSTARLYSLYLASFNLGMMFMD</sequence>
<evidence type="ECO:0000313" key="4">
    <source>
        <dbReference type="Proteomes" id="UP000234681"/>
    </source>
</evidence>
<dbReference type="Proteomes" id="UP000234681">
    <property type="component" value="Chromosome 7"/>
</dbReference>
<keyword evidence="2" id="KW-0812">Transmembrane</keyword>
<evidence type="ECO:0000313" key="3">
    <source>
        <dbReference type="EMBL" id="EDM17097.1"/>
    </source>
</evidence>
<keyword evidence="2" id="KW-1133">Transmembrane helix</keyword>
<feature type="transmembrane region" description="Helical" evidence="2">
    <location>
        <begin position="30"/>
        <end position="54"/>
    </location>
</feature>
<reference evidence="3 4" key="1">
    <citation type="submission" date="2005-09" db="EMBL/GenBank/DDBJ databases">
        <authorList>
            <person name="Mural R.J."/>
            <person name="Li P.W."/>
            <person name="Adams M.D."/>
            <person name="Amanatides P.G."/>
            <person name="Baden-Tillson H."/>
            <person name="Barnstead M."/>
            <person name="Chin S.H."/>
            <person name="Dew I."/>
            <person name="Evans C.A."/>
            <person name="Ferriera S."/>
            <person name="Flanigan M."/>
            <person name="Fosler C."/>
            <person name="Glodek A."/>
            <person name="Gu Z."/>
            <person name="Holt R.A."/>
            <person name="Jennings D."/>
            <person name="Kraft C.L."/>
            <person name="Lu F."/>
            <person name="Nguyen T."/>
            <person name="Nusskern D.R."/>
            <person name="Pfannkoch C.M."/>
            <person name="Sitter C."/>
            <person name="Sutton G.G."/>
            <person name="Venter J.C."/>
            <person name="Wang Z."/>
            <person name="Woodage T."/>
            <person name="Zheng X.H."/>
            <person name="Zhong F."/>
        </authorList>
    </citation>
    <scope>NUCLEOTIDE SEQUENCE [LARGE SCALE GENOMIC DNA]</scope>
    <source>
        <strain>BN</strain>
        <strain evidence="4">Sprague-Dawley</strain>
    </source>
</reference>
<feature type="region of interest" description="Disordered" evidence="1">
    <location>
        <begin position="1"/>
        <end position="24"/>
    </location>
</feature>
<keyword evidence="2" id="KW-0472">Membrane</keyword>
<name>A6IFF1_RAT</name>
<protein>
    <submittedName>
        <fullName evidence="3">RCG49077</fullName>
    </submittedName>
</protein>
<dbReference type="EMBL" id="CH473960">
    <property type="protein sequence ID" value="EDM17097.1"/>
    <property type="molecule type" value="Genomic_DNA"/>
</dbReference>
<gene>
    <name evidence="3" type="ORF">rCG_49077</name>
</gene>
<organism evidence="3 4">
    <name type="scientific">Rattus norvegicus</name>
    <name type="common">Rat</name>
    <dbReference type="NCBI Taxonomy" id="10116"/>
    <lineage>
        <taxon>Eukaryota</taxon>
        <taxon>Metazoa</taxon>
        <taxon>Chordata</taxon>
        <taxon>Craniata</taxon>
        <taxon>Vertebrata</taxon>
        <taxon>Euteleostomi</taxon>
        <taxon>Mammalia</taxon>
        <taxon>Eutheria</taxon>
        <taxon>Euarchontoglires</taxon>
        <taxon>Glires</taxon>
        <taxon>Rodentia</taxon>
        <taxon>Myomorpha</taxon>
        <taxon>Muroidea</taxon>
        <taxon>Muridae</taxon>
        <taxon>Murinae</taxon>
        <taxon>Rattus</taxon>
    </lineage>
</organism>
<proteinExistence type="predicted"/>
<evidence type="ECO:0000256" key="2">
    <source>
        <dbReference type="SAM" id="Phobius"/>
    </source>
</evidence>